<protein>
    <recommendedName>
        <fullName evidence="7">Shikimate kinase</fullName>
        <shortName evidence="7">SK</shortName>
        <ecNumber evidence="7">2.7.1.71</ecNumber>
    </recommendedName>
</protein>
<feature type="binding site" evidence="7">
    <location>
        <position position="148"/>
    </location>
    <ligand>
        <name>ATP</name>
        <dbReference type="ChEBI" id="CHEBI:30616"/>
    </ligand>
</feature>
<dbReference type="InterPro" id="IPR031322">
    <property type="entry name" value="Shikimate/glucono_kinase"/>
</dbReference>
<evidence type="ECO:0000256" key="3">
    <source>
        <dbReference type="ARBA" id="ARBA00022741"/>
    </source>
</evidence>
<sequence length="171" mass="19952">MKQLYLIGFMGSGKTTVGRSIKEQYGIDYIDLDEAIEGRLHKRIVDIFKEEGEEAFRTYETETLKALKTTPIIATGGGIIERSENISYMKENGIIIYLKTSFDTIKLRLTRDQSRPLWKDEKQNKALFDKRNKIYEYSADYIVHCDNRTTKEIIEEIVSLYRYKGILDSED</sequence>
<comment type="subunit">
    <text evidence="7">Monomer.</text>
</comment>
<keyword evidence="1 7" id="KW-0028">Amino-acid biosynthesis</keyword>
<comment type="caution">
    <text evidence="8">The sequence shown here is derived from an EMBL/GenBank/DDBJ whole genome shotgun (WGS) entry which is preliminary data.</text>
</comment>
<evidence type="ECO:0000256" key="5">
    <source>
        <dbReference type="ARBA" id="ARBA00022840"/>
    </source>
</evidence>
<keyword evidence="4 7" id="KW-0418">Kinase</keyword>
<name>A0ABS5MCG0_9BACI</name>
<dbReference type="Pfam" id="PF01202">
    <property type="entry name" value="SKI"/>
    <property type="match status" value="1"/>
</dbReference>
<comment type="pathway">
    <text evidence="7">Metabolic intermediate biosynthesis; chorismate biosynthesis; chorismate from D-erythrose 4-phosphate and phosphoenolpyruvate: step 5/7.</text>
</comment>
<dbReference type="HAMAP" id="MF_00109">
    <property type="entry name" value="Shikimate_kinase"/>
    <property type="match status" value="1"/>
</dbReference>
<keyword evidence="5 7" id="KW-0067">ATP-binding</keyword>
<feature type="binding site" evidence="7">
    <location>
        <position position="15"/>
    </location>
    <ligand>
        <name>Mg(2+)</name>
        <dbReference type="ChEBI" id="CHEBI:18420"/>
    </ligand>
</feature>
<keyword evidence="3 7" id="KW-0547">Nucleotide-binding</keyword>
<feature type="binding site" evidence="7">
    <location>
        <position position="77"/>
    </location>
    <ligand>
        <name>substrate</name>
    </ligand>
</feature>
<gene>
    <name evidence="7" type="primary">aroK</name>
    <name evidence="8" type="ORF">KGF86_05140</name>
</gene>
<comment type="function">
    <text evidence="7">Catalyzes the specific phosphorylation of the 3-hydroxyl group of shikimic acid using ATP as a cosubstrate.</text>
</comment>
<dbReference type="GO" id="GO:0016301">
    <property type="term" value="F:kinase activity"/>
    <property type="evidence" value="ECO:0007669"/>
    <property type="project" value="UniProtKB-KW"/>
</dbReference>
<dbReference type="CDD" id="cd00464">
    <property type="entry name" value="SK"/>
    <property type="match status" value="1"/>
</dbReference>
<dbReference type="Proteomes" id="UP000681870">
    <property type="component" value="Unassembled WGS sequence"/>
</dbReference>
<evidence type="ECO:0000313" key="8">
    <source>
        <dbReference type="EMBL" id="MBS3679592.1"/>
    </source>
</evidence>
<evidence type="ECO:0000256" key="1">
    <source>
        <dbReference type="ARBA" id="ARBA00022605"/>
    </source>
</evidence>
<dbReference type="EMBL" id="JAGXBY010000002">
    <property type="protein sequence ID" value="MBS3679592.1"/>
    <property type="molecule type" value="Genomic_DNA"/>
</dbReference>
<dbReference type="PANTHER" id="PTHR21087:SF16">
    <property type="entry name" value="SHIKIMATE KINASE 1, CHLOROPLASTIC"/>
    <property type="match status" value="1"/>
</dbReference>
<keyword evidence="7" id="KW-0963">Cytoplasm</keyword>
<comment type="cofactor">
    <cofactor evidence="7">
        <name>Mg(2+)</name>
        <dbReference type="ChEBI" id="CHEBI:18420"/>
    </cofactor>
    <text evidence="7">Binds 1 Mg(2+) ion per subunit.</text>
</comment>
<feature type="binding site" evidence="7">
    <location>
        <begin position="11"/>
        <end position="16"/>
    </location>
    <ligand>
        <name>ATP</name>
        <dbReference type="ChEBI" id="CHEBI:30616"/>
    </ligand>
</feature>
<dbReference type="InterPro" id="IPR027417">
    <property type="entry name" value="P-loop_NTPase"/>
</dbReference>
<dbReference type="PANTHER" id="PTHR21087">
    <property type="entry name" value="SHIKIMATE KINASE"/>
    <property type="match status" value="1"/>
</dbReference>
<feature type="binding site" evidence="7">
    <location>
        <position position="57"/>
    </location>
    <ligand>
        <name>substrate</name>
    </ligand>
</feature>
<keyword evidence="9" id="KW-1185">Reference proteome</keyword>
<evidence type="ECO:0000256" key="7">
    <source>
        <dbReference type="HAMAP-Rule" id="MF_00109"/>
    </source>
</evidence>
<organism evidence="8 9">
    <name type="scientific">Ornithinibacillus massiliensis</name>
    <dbReference type="NCBI Taxonomy" id="1944633"/>
    <lineage>
        <taxon>Bacteria</taxon>
        <taxon>Bacillati</taxon>
        <taxon>Bacillota</taxon>
        <taxon>Bacilli</taxon>
        <taxon>Bacillales</taxon>
        <taxon>Bacillaceae</taxon>
        <taxon>Ornithinibacillus</taxon>
    </lineage>
</organism>
<keyword evidence="6 7" id="KW-0057">Aromatic amino acid biosynthesis</keyword>
<dbReference type="InterPro" id="IPR000623">
    <property type="entry name" value="Shikimate_kinase/TSH1"/>
</dbReference>
<dbReference type="EC" id="2.7.1.71" evidence="7"/>
<proteinExistence type="inferred from homology"/>
<feature type="binding site" evidence="7">
    <location>
        <position position="131"/>
    </location>
    <ligand>
        <name>substrate</name>
    </ligand>
</feature>
<dbReference type="SUPFAM" id="SSF52540">
    <property type="entry name" value="P-loop containing nucleoside triphosphate hydrolases"/>
    <property type="match status" value="1"/>
</dbReference>
<accession>A0ABS5MCG0</accession>
<reference evidence="8 9" key="1">
    <citation type="submission" date="2021-05" db="EMBL/GenBank/DDBJ databases">
        <title>Ornithinibacillus massiliensis sp. nov.</title>
        <authorList>
            <person name="Iwaza R."/>
            <person name="Lagier J.-C."/>
            <person name="Raoult D."/>
        </authorList>
    </citation>
    <scope>NUCLEOTIDE SEQUENCE [LARGE SCALE GENOMIC DNA]</scope>
    <source>
        <strain evidence="8 9">Marseille-P3601</strain>
    </source>
</reference>
<evidence type="ECO:0000256" key="6">
    <source>
        <dbReference type="ARBA" id="ARBA00023141"/>
    </source>
</evidence>
<comment type="catalytic activity">
    <reaction evidence="7">
        <text>shikimate + ATP = 3-phosphoshikimate + ADP + H(+)</text>
        <dbReference type="Rhea" id="RHEA:13121"/>
        <dbReference type="ChEBI" id="CHEBI:15378"/>
        <dbReference type="ChEBI" id="CHEBI:30616"/>
        <dbReference type="ChEBI" id="CHEBI:36208"/>
        <dbReference type="ChEBI" id="CHEBI:145989"/>
        <dbReference type="ChEBI" id="CHEBI:456216"/>
        <dbReference type="EC" id="2.7.1.71"/>
    </reaction>
</comment>
<evidence type="ECO:0000313" key="9">
    <source>
        <dbReference type="Proteomes" id="UP000681870"/>
    </source>
</evidence>
<dbReference type="PRINTS" id="PR01100">
    <property type="entry name" value="SHIKIMTKNASE"/>
</dbReference>
<keyword evidence="7" id="KW-0460">Magnesium</keyword>
<comment type="subcellular location">
    <subcellularLocation>
        <location evidence="7">Cytoplasm</location>
    </subcellularLocation>
</comment>
<evidence type="ECO:0000256" key="2">
    <source>
        <dbReference type="ARBA" id="ARBA00022679"/>
    </source>
</evidence>
<comment type="similarity">
    <text evidence="7">Belongs to the shikimate kinase family.</text>
</comment>
<feature type="binding site" evidence="7">
    <location>
        <position position="33"/>
    </location>
    <ligand>
        <name>substrate</name>
    </ligand>
</feature>
<dbReference type="RefSeq" id="WP_211741301.1">
    <property type="nucleotide sequence ID" value="NZ_JAGXBY010000002.1"/>
</dbReference>
<evidence type="ECO:0000256" key="4">
    <source>
        <dbReference type="ARBA" id="ARBA00022777"/>
    </source>
</evidence>
<keyword evidence="2 7" id="KW-0808">Transferase</keyword>
<dbReference type="Gene3D" id="3.40.50.300">
    <property type="entry name" value="P-loop containing nucleotide triphosphate hydrolases"/>
    <property type="match status" value="1"/>
</dbReference>
<feature type="binding site" evidence="7">
    <location>
        <position position="115"/>
    </location>
    <ligand>
        <name>ATP</name>
        <dbReference type="ChEBI" id="CHEBI:30616"/>
    </ligand>
</feature>
<keyword evidence="7" id="KW-0479">Metal-binding</keyword>